<dbReference type="EMBL" id="BAAAUT010000054">
    <property type="protein sequence ID" value="GAA3156920.1"/>
    <property type="molecule type" value="Genomic_DNA"/>
</dbReference>
<gene>
    <name evidence="2" type="ORF">GCM10010466_54720</name>
</gene>
<evidence type="ECO:0000313" key="3">
    <source>
        <dbReference type="Proteomes" id="UP001500320"/>
    </source>
</evidence>
<accession>A0ABP6NSB5</accession>
<comment type="caution">
    <text evidence="2">The sequence shown here is derived from an EMBL/GenBank/DDBJ whole genome shotgun (WGS) entry which is preliminary data.</text>
</comment>
<dbReference type="NCBIfam" id="TIGR01509">
    <property type="entry name" value="HAD-SF-IA-v3"/>
    <property type="match status" value="1"/>
</dbReference>
<dbReference type="InterPro" id="IPR036412">
    <property type="entry name" value="HAD-like_sf"/>
</dbReference>
<dbReference type="InterPro" id="IPR006439">
    <property type="entry name" value="HAD-SF_hydro_IA"/>
</dbReference>
<dbReference type="NCBIfam" id="TIGR01549">
    <property type="entry name" value="HAD-SF-IA-v1"/>
    <property type="match status" value="1"/>
</dbReference>
<sequence length="250" mass="27163">MVMEPRAGVPAGGRSRRSGERAARGKAPHRPAASGTAAAPAGRGRTARWVVFDYAGVISLPPPEQAGALLPRTLDVAPERFWPEYWAGRRDYDTGDADASRFWSGVCARLDRAFDPDLLEVLVALDLRAWTHLNHDTVAVLEELAGAGVPLALLSNAPVELARLIDGHPWARLFRSRFFSADLRLAKPDPRMFRQVCERLGADPGDLLFVDDREENVRAAEALGIESVLFTDAPRLRSALCGAPAGLPRA</sequence>
<reference evidence="3" key="1">
    <citation type="journal article" date="2019" name="Int. J. Syst. Evol. Microbiol.">
        <title>The Global Catalogue of Microorganisms (GCM) 10K type strain sequencing project: providing services to taxonomists for standard genome sequencing and annotation.</title>
        <authorList>
            <consortium name="The Broad Institute Genomics Platform"/>
            <consortium name="The Broad Institute Genome Sequencing Center for Infectious Disease"/>
            <person name="Wu L."/>
            <person name="Ma J."/>
        </authorList>
    </citation>
    <scope>NUCLEOTIDE SEQUENCE [LARGE SCALE GENOMIC DNA]</scope>
    <source>
        <strain evidence="3">JCM 9373</strain>
    </source>
</reference>
<dbReference type="PANTHER" id="PTHR43611">
    <property type="entry name" value="ALPHA-D-GLUCOSE 1-PHOSPHATE PHOSPHATASE"/>
    <property type="match status" value="1"/>
</dbReference>
<protein>
    <submittedName>
        <fullName evidence="2">HAD family phosphatase</fullName>
    </submittedName>
</protein>
<feature type="region of interest" description="Disordered" evidence="1">
    <location>
        <begin position="1"/>
        <end position="40"/>
    </location>
</feature>
<organism evidence="2 3">
    <name type="scientific">Planomonospora alba</name>
    <dbReference type="NCBI Taxonomy" id="161354"/>
    <lineage>
        <taxon>Bacteria</taxon>
        <taxon>Bacillati</taxon>
        <taxon>Actinomycetota</taxon>
        <taxon>Actinomycetes</taxon>
        <taxon>Streptosporangiales</taxon>
        <taxon>Streptosporangiaceae</taxon>
        <taxon>Planomonospora</taxon>
    </lineage>
</organism>
<evidence type="ECO:0000256" key="1">
    <source>
        <dbReference type="SAM" id="MobiDB-lite"/>
    </source>
</evidence>
<dbReference type="CDD" id="cd02603">
    <property type="entry name" value="HAD_sEH-N_like"/>
    <property type="match status" value="1"/>
</dbReference>
<name>A0ABP6NSB5_9ACTN</name>
<dbReference type="Pfam" id="PF00702">
    <property type="entry name" value="Hydrolase"/>
    <property type="match status" value="1"/>
</dbReference>
<proteinExistence type="predicted"/>
<keyword evidence="3" id="KW-1185">Reference proteome</keyword>
<dbReference type="PRINTS" id="PR00413">
    <property type="entry name" value="HADHALOGNASE"/>
</dbReference>
<dbReference type="InterPro" id="IPR023214">
    <property type="entry name" value="HAD_sf"/>
</dbReference>
<dbReference type="Gene3D" id="3.40.50.1000">
    <property type="entry name" value="HAD superfamily/HAD-like"/>
    <property type="match status" value="1"/>
</dbReference>
<evidence type="ECO:0000313" key="2">
    <source>
        <dbReference type="EMBL" id="GAA3156920.1"/>
    </source>
</evidence>
<dbReference type="SUPFAM" id="SSF56784">
    <property type="entry name" value="HAD-like"/>
    <property type="match status" value="1"/>
</dbReference>
<feature type="compositionally biased region" description="Low complexity" evidence="1">
    <location>
        <begin position="30"/>
        <end position="40"/>
    </location>
</feature>
<dbReference type="PANTHER" id="PTHR43611:SF3">
    <property type="entry name" value="FLAVIN MONONUCLEOTIDE HYDROLASE 1, CHLOROPLATIC"/>
    <property type="match status" value="1"/>
</dbReference>
<dbReference type="Proteomes" id="UP001500320">
    <property type="component" value="Unassembled WGS sequence"/>
</dbReference>